<evidence type="ECO:0000259" key="1">
    <source>
        <dbReference type="Pfam" id="PF02627"/>
    </source>
</evidence>
<dbReference type="PANTHER" id="PTHR33930">
    <property type="entry name" value="ALKYL HYDROPEROXIDE REDUCTASE AHPD"/>
    <property type="match status" value="1"/>
</dbReference>
<dbReference type="RefSeq" id="WP_096382638.1">
    <property type="nucleotide sequence ID" value="NZ_AP017457.1"/>
</dbReference>
<evidence type="ECO:0000313" key="3">
    <source>
        <dbReference type="Proteomes" id="UP000243847"/>
    </source>
</evidence>
<reference evidence="2 3" key="1">
    <citation type="journal article" date="2016" name="Genome Announc.">
        <title>Complete Genome Sequence of Aurantimicrobium minutum Type Strain KNCT, a Planktonic Ultramicrobacterium Isolated from River Water.</title>
        <authorList>
            <person name="Nakai R."/>
            <person name="Fujisawa T."/>
            <person name="Nakamura Y."/>
            <person name="Nishide H."/>
            <person name="Uchiyama I."/>
            <person name="Baba T."/>
            <person name="Toyoda A."/>
            <person name="Fujiyama A."/>
            <person name="Naganuma T."/>
            <person name="Niki H."/>
        </authorList>
    </citation>
    <scope>NUCLEOTIDE SEQUENCE [LARGE SCALE GENOMIC DNA]</scope>
    <source>
        <strain evidence="2 3">KNC</strain>
    </source>
</reference>
<keyword evidence="2" id="KW-0560">Oxidoreductase</keyword>
<sequence>MSDLYDGTENRKFGRVYKKETPDILEAFLAFDNAVFAEEGRAIPLKFRELMALSVAFTTQCSFCIDAHTKGAIKAGANDAEIAEAAWVAAALRAGGAFTHGRMALQISDSVNHEH</sequence>
<dbReference type="SUPFAM" id="SSF69118">
    <property type="entry name" value="AhpD-like"/>
    <property type="match status" value="1"/>
</dbReference>
<feature type="domain" description="Carboxymuconolactone decarboxylase-like" evidence="1">
    <location>
        <begin position="22"/>
        <end position="103"/>
    </location>
</feature>
<evidence type="ECO:0000313" key="2">
    <source>
        <dbReference type="EMBL" id="BAU99798.1"/>
    </source>
</evidence>
<name>A0A173LY77_9MICO</name>
<dbReference type="Gene3D" id="1.20.1290.10">
    <property type="entry name" value="AhpD-like"/>
    <property type="match status" value="1"/>
</dbReference>
<dbReference type="InterPro" id="IPR003779">
    <property type="entry name" value="CMD-like"/>
</dbReference>
<gene>
    <name evidence="2" type="ORF">AUMI_112560</name>
</gene>
<keyword evidence="2" id="KW-0575">Peroxidase</keyword>
<protein>
    <submittedName>
        <fullName evidence="2">Alkylhydroperoxidase AhpD family core domain protein</fullName>
    </submittedName>
</protein>
<dbReference type="GO" id="GO:0051920">
    <property type="term" value="F:peroxiredoxin activity"/>
    <property type="evidence" value="ECO:0007669"/>
    <property type="project" value="InterPro"/>
</dbReference>
<dbReference type="EMBL" id="AP017457">
    <property type="protein sequence ID" value="BAU99798.1"/>
    <property type="molecule type" value="Genomic_DNA"/>
</dbReference>
<organism evidence="2 3">
    <name type="scientific">Aurantimicrobium minutum</name>
    <dbReference type="NCBI Taxonomy" id="708131"/>
    <lineage>
        <taxon>Bacteria</taxon>
        <taxon>Bacillati</taxon>
        <taxon>Actinomycetota</taxon>
        <taxon>Actinomycetes</taxon>
        <taxon>Micrococcales</taxon>
        <taxon>Microbacteriaceae</taxon>
        <taxon>Aurantimicrobium</taxon>
    </lineage>
</organism>
<dbReference type="KEGG" id="amin:AUMI_112560"/>
<dbReference type="Pfam" id="PF02627">
    <property type="entry name" value="CMD"/>
    <property type="match status" value="1"/>
</dbReference>
<dbReference type="NCBIfam" id="TIGR00778">
    <property type="entry name" value="ahpD_dom"/>
    <property type="match status" value="1"/>
</dbReference>
<accession>A0A173LY77</accession>
<dbReference type="AlphaFoldDB" id="A0A173LY77"/>
<dbReference type="Proteomes" id="UP000243847">
    <property type="component" value="Chromosome sequence1"/>
</dbReference>
<dbReference type="PANTHER" id="PTHR33930:SF2">
    <property type="entry name" value="BLR3452 PROTEIN"/>
    <property type="match status" value="1"/>
</dbReference>
<dbReference type="OrthoDB" id="9801997at2"/>
<dbReference type="InterPro" id="IPR029032">
    <property type="entry name" value="AhpD-like"/>
</dbReference>
<dbReference type="GeneID" id="80452444"/>
<proteinExistence type="predicted"/>
<dbReference type="InterPro" id="IPR004675">
    <property type="entry name" value="AhpD_core"/>
</dbReference>